<reference evidence="2" key="1">
    <citation type="submission" date="2023-06" db="EMBL/GenBank/DDBJ databases">
        <title>Gycomyces niveus sp.nov., a novel actinomycete isolated from soil in Shouguang.</title>
        <authorList>
            <person name="Yang X."/>
            <person name="Zhao J."/>
        </authorList>
    </citation>
    <scope>NUCLEOTIDE SEQUENCE</scope>
    <source>
        <strain evidence="2">NEAU C2</strain>
    </source>
</reference>
<dbReference type="RefSeq" id="WP_289959291.1">
    <property type="nucleotide sequence ID" value="NZ_JAUEMJ010000009.1"/>
</dbReference>
<dbReference type="InterPro" id="IPR036249">
    <property type="entry name" value="Thioredoxin-like_sf"/>
</dbReference>
<evidence type="ECO:0000256" key="1">
    <source>
        <dbReference type="SAM" id="MobiDB-lite"/>
    </source>
</evidence>
<dbReference type="InterPro" id="IPR053977">
    <property type="entry name" value="Rv2466c-like"/>
</dbReference>
<organism evidence="2 3">
    <name type="scientific">Glycomyces tritici</name>
    <dbReference type="NCBI Taxonomy" id="2665176"/>
    <lineage>
        <taxon>Bacteria</taxon>
        <taxon>Bacillati</taxon>
        <taxon>Actinomycetota</taxon>
        <taxon>Actinomycetes</taxon>
        <taxon>Glycomycetales</taxon>
        <taxon>Glycomycetaceae</taxon>
        <taxon>Glycomyces</taxon>
    </lineage>
</organism>
<dbReference type="Gene3D" id="3.40.30.10">
    <property type="entry name" value="Glutaredoxin"/>
    <property type="match status" value="1"/>
</dbReference>
<proteinExistence type="predicted"/>
<dbReference type="SUPFAM" id="SSF52833">
    <property type="entry name" value="Thioredoxin-like"/>
    <property type="match status" value="1"/>
</dbReference>
<protein>
    <submittedName>
        <fullName evidence="2">DsbA family protein</fullName>
    </submittedName>
</protein>
<dbReference type="Proteomes" id="UP001171902">
    <property type="component" value="Unassembled WGS sequence"/>
</dbReference>
<sequence>MEDEIIPGVPTVDCYFDPACPYAWITSRWLLEVERRRPLRLRFKIMSLSVLNEHRDIEPWYREFNDRAWGPARVCAAAEQRHGGGVLRDLYTALGTRIHLARDKDYDRVIAAALAATGLPADLADAARTDEFDAALRRSHQAGQDAVGEDSGTPLTVVDGTGHFGPVLTAIPGGDDATALFDAVRTLARLDAFAELKRSRNALDPASLDPASLDSAPLDRASLNSAAPDRA</sequence>
<evidence type="ECO:0000313" key="2">
    <source>
        <dbReference type="EMBL" id="MDN3242626.1"/>
    </source>
</evidence>
<gene>
    <name evidence="2" type="ORF">QWI33_23085</name>
</gene>
<dbReference type="EMBL" id="JAUEMJ010000009">
    <property type="protein sequence ID" value="MDN3242626.1"/>
    <property type="molecule type" value="Genomic_DNA"/>
</dbReference>
<accession>A0ABT7YVF5</accession>
<feature type="region of interest" description="Disordered" evidence="1">
    <location>
        <begin position="204"/>
        <end position="231"/>
    </location>
</feature>
<dbReference type="Pfam" id="PF22234">
    <property type="entry name" value="Rv2466c-like"/>
    <property type="match status" value="1"/>
</dbReference>
<name>A0ABT7YVF5_9ACTN</name>
<evidence type="ECO:0000313" key="3">
    <source>
        <dbReference type="Proteomes" id="UP001171902"/>
    </source>
</evidence>
<keyword evidence="3" id="KW-1185">Reference proteome</keyword>
<comment type="caution">
    <text evidence="2">The sequence shown here is derived from an EMBL/GenBank/DDBJ whole genome shotgun (WGS) entry which is preliminary data.</text>
</comment>